<organism evidence="1 2">
    <name type="scientific">Nguyenibacter vanlangensis</name>
    <dbReference type="NCBI Taxonomy" id="1216886"/>
    <lineage>
        <taxon>Bacteria</taxon>
        <taxon>Pseudomonadati</taxon>
        <taxon>Pseudomonadota</taxon>
        <taxon>Alphaproteobacteria</taxon>
        <taxon>Acetobacterales</taxon>
        <taxon>Acetobacteraceae</taxon>
        <taxon>Nguyenibacter</taxon>
    </lineage>
</organism>
<reference evidence="1 2" key="1">
    <citation type="submission" date="2024-04" db="EMBL/GenBank/DDBJ databases">
        <title>Complete genome sequence of Nguyenibacter vanlangesis HBCM-1154, a strain capable of nitrogen fixation, IAA production, and phosphorus solubilization isolated from sugarcane soil.</title>
        <authorList>
            <person name="MY HANH P."/>
        </authorList>
    </citation>
    <scope>NUCLEOTIDE SEQUENCE [LARGE SCALE GENOMIC DNA]</scope>
    <source>
        <strain evidence="1 2">HBCM 1154</strain>
    </source>
</reference>
<gene>
    <name evidence="1" type="ORF">AAC691_17060</name>
</gene>
<dbReference type="Proteomes" id="UP001449795">
    <property type="component" value="Chromosome"/>
</dbReference>
<evidence type="ECO:0000313" key="1">
    <source>
        <dbReference type="EMBL" id="XAE41967.1"/>
    </source>
</evidence>
<evidence type="ECO:0000313" key="2">
    <source>
        <dbReference type="Proteomes" id="UP001449795"/>
    </source>
</evidence>
<evidence type="ECO:0008006" key="3">
    <source>
        <dbReference type="Google" id="ProtNLM"/>
    </source>
</evidence>
<dbReference type="InterPro" id="IPR042099">
    <property type="entry name" value="ANL_N_sf"/>
</dbReference>
<dbReference type="EMBL" id="CP152276">
    <property type="protein sequence ID" value="XAE41967.1"/>
    <property type="molecule type" value="Genomic_DNA"/>
</dbReference>
<keyword evidence="2" id="KW-1185">Reference proteome</keyword>
<dbReference type="Gene3D" id="3.40.50.12780">
    <property type="entry name" value="N-terminal domain of ligase-like"/>
    <property type="match status" value="1"/>
</dbReference>
<dbReference type="InterPro" id="IPR020845">
    <property type="entry name" value="AMP-binding_CS"/>
</dbReference>
<name>A0ABZ3D311_9PROT</name>
<protein>
    <recommendedName>
        <fullName evidence="3">Phenylacetate-CoA ligase</fullName>
    </recommendedName>
</protein>
<dbReference type="PROSITE" id="PS00455">
    <property type="entry name" value="AMP_BINDING"/>
    <property type="match status" value="1"/>
</dbReference>
<proteinExistence type="predicted"/>
<dbReference type="SUPFAM" id="SSF56801">
    <property type="entry name" value="Acetyl-CoA synthetase-like"/>
    <property type="match status" value="1"/>
</dbReference>
<dbReference type="RefSeq" id="WP_342627785.1">
    <property type="nucleotide sequence ID" value="NZ_CP152276.1"/>
</dbReference>
<sequence>MNHMIRANVAPATSVRTTFYSPFKIKTVVERLWSVAGHEGAAPAVPDLETFQKNVPCLSGQDYAALARRAYANRGGAPVYIGGSSGTTGPSKLVMSRILPPGIRHSDEDKLLIHRIRSAGLIRRSDVFLNLFMVGNFSILHHGMNSILQACQATILPNGARAADMTGPALDLIESCGVNGLTGTPATIAQFAIALSEAGKTLPIRSILYTGEAFGGAKRKLVQEIFPHARITGFYGLSEAGFLGIETTSAGIYHVRSDAYFLELDPQDRLLVTCLDPHLPVPIVRYMTGDRVTVAKSGRDILLSGIARTGRDFNFMGNIIDTDDVRSAIGMASGMTDPDIEIRLTADSFGRDIMRVGVFGLSDDAGAIIACHNALLALPALSEAADKGQDIHVEPRGFETLATTDRHKQRLVIDDRA</sequence>
<dbReference type="PANTHER" id="PTHR43845">
    <property type="entry name" value="BLR5969 PROTEIN"/>
    <property type="match status" value="1"/>
</dbReference>
<dbReference type="PANTHER" id="PTHR43845:SF1">
    <property type="entry name" value="BLR5969 PROTEIN"/>
    <property type="match status" value="1"/>
</dbReference>
<accession>A0ABZ3D311</accession>